<gene>
    <name evidence="2" type="ORF">FSB_LOCUS37134</name>
</gene>
<feature type="domain" description="Dienelactone hydrolase" evidence="1">
    <location>
        <begin position="29"/>
        <end position="237"/>
    </location>
</feature>
<dbReference type="AlphaFoldDB" id="A0A2N9HAU8"/>
<dbReference type="PANTHER" id="PTHR17630">
    <property type="entry name" value="DIENELACTONE HYDROLASE"/>
    <property type="match status" value="1"/>
</dbReference>
<proteinExistence type="predicted"/>
<dbReference type="GO" id="GO:0016787">
    <property type="term" value="F:hydrolase activity"/>
    <property type="evidence" value="ECO:0007669"/>
    <property type="project" value="InterPro"/>
</dbReference>
<dbReference type="InterPro" id="IPR002925">
    <property type="entry name" value="Dienelactn_hydro"/>
</dbReference>
<evidence type="ECO:0000259" key="1">
    <source>
        <dbReference type="Pfam" id="PF01738"/>
    </source>
</evidence>
<dbReference type="PANTHER" id="PTHR17630:SF96">
    <property type="entry name" value="ENDO-1,3-1,4-BETA-D-GLUCANASE-LIKE PROTEIN"/>
    <property type="match status" value="1"/>
</dbReference>
<accession>A0A2N9HAU8</accession>
<reference evidence="2" key="1">
    <citation type="submission" date="2018-02" db="EMBL/GenBank/DDBJ databases">
        <authorList>
            <person name="Cohen D.B."/>
            <person name="Kent A.D."/>
        </authorList>
    </citation>
    <scope>NUCLEOTIDE SEQUENCE</scope>
</reference>
<dbReference type="SUPFAM" id="SSF53474">
    <property type="entry name" value="alpha/beta-Hydrolases"/>
    <property type="match status" value="1"/>
</dbReference>
<dbReference type="EMBL" id="OIVN01003168">
    <property type="protein sequence ID" value="SPD09252.1"/>
    <property type="molecule type" value="Genomic_DNA"/>
</dbReference>
<dbReference type="Pfam" id="PF01738">
    <property type="entry name" value="DLH"/>
    <property type="match status" value="1"/>
</dbReference>
<protein>
    <recommendedName>
        <fullName evidence="1">Dienelactone hydrolase domain-containing protein</fullName>
    </recommendedName>
</protein>
<evidence type="ECO:0000313" key="2">
    <source>
        <dbReference type="EMBL" id="SPD09252.1"/>
    </source>
</evidence>
<dbReference type="Gene3D" id="3.40.50.1820">
    <property type="entry name" value="alpha/beta hydrolase"/>
    <property type="match status" value="1"/>
</dbReference>
<dbReference type="InterPro" id="IPR029058">
    <property type="entry name" value="AB_hydrolase_fold"/>
</dbReference>
<sequence>MASHQCCSNPPTLDPSSGVGHIEQLGGLSTYVTGSHSAKHAIILISDIFGYEAPKLRKLADEVAAAGYYVVVPDFIREPFVLENIAILPLEVWMKDHGTDKGFEESKLIIETLRSKGATAVGAAGFCWGGKVVSELSKYELIEAAVLLHPTWVTVDDIKGAKVPISILGAEIDNLCPPELLKQYEEVLTAQSKVDSFVKLFPKAEHGWSTRYDDEDEVAVKSAKEAKQDVLDWFAKHIK</sequence>
<name>A0A2N9HAU8_FAGSY</name>
<organism evidence="2">
    <name type="scientific">Fagus sylvatica</name>
    <name type="common">Beechnut</name>
    <dbReference type="NCBI Taxonomy" id="28930"/>
    <lineage>
        <taxon>Eukaryota</taxon>
        <taxon>Viridiplantae</taxon>
        <taxon>Streptophyta</taxon>
        <taxon>Embryophyta</taxon>
        <taxon>Tracheophyta</taxon>
        <taxon>Spermatophyta</taxon>
        <taxon>Magnoliopsida</taxon>
        <taxon>eudicotyledons</taxon>
        <taxon>Gunneridae</taxon>
        <taxon>Pentapetalae</taxon>
        <taxon>rosids</taxon>
        <taxon>fabids</taxon>
        <taxon>Fagales</taxon>
        <taxon>Fagaceae</taxon>
        <taxon>Fagus</taxon>
    </lineage>
</organism>